<evidence type="ECO:0000313" key="4">
    <source>
        <dbReference type="EMBL" id="QBH66057.1"/>
    </source>
</evidence>
<accession>Q8JRW7</accession>
<dbReference type="KEGG" id="vg:949310"/>
<organism evidence="1 14">
    <name type="scientific">Phthorimaea operculella granulovirus</name>
    <dbReference type="NCBI Taxonomy" id="192584"/>
    <lineage>
        <taxon>Viruses</taxon>
        <taxon>Viruses incertae sedis</taxon>
        <taxon>Naldaviricetes</taxon>
        <taxon>Lefavirales</taxon>
        <taxon>Baculoviridae</taxon>
        <taxon>Betabaculovirus</taxon>
        <taxon>Betabaculovirus phoperculellae</taxon>
    </lineage>
</organism>
<evidence type="ECO:0000313" key="11">
    <source>
        <dbReference type="EMBL" id="QBH67096.1"/>
    </source>
</evidence>
<dbReference type="EMBL" id="MK033576">
    <property type="protein sequence ID" value="QBH67356.1"/>
    <property type="molecule type" value="Genomic_DNA"/>
</dbReference>
<evidence type="ECO:0000313" key="9">
    <source>
        <dbReference type="EMBL" id="QBH66707.1"/>
    </source>
</evidence>
<reference evidence="14" key="1">
    <citation type="journal article" date="2000" name="Virus Genes">
        <title>Comparative analysis of the granulin regions of the Phthorimaea operculella and Spodoptera littoralis granuloviruses.</title>
        <authorList>
            <person name="Taha A."/>
            <person name="Nour-El-Din A."/>
            <person name="Croizier L."/>
            <person name="Ferber M.L."/>
            <person name="Croizier G."/>
        </authorList>
    </citation>
    <scope>NUCLEOTIDE SEQUENCE [LARGE SCALE GENOMIC DNA]</scope>
</reference>
<protein>
    <submittedName>
        <fullName evidence="1">Uncharacterized protein</fullName>
    </submittedName>
</protein>
<dbReference type="EMBL" id="MK033574">
    <property type="protein sequence ID" value="QBH67096.1"/>
    <property type="molecule type" value="Genomic_DNA"/>
</dbReference>
<evidence type="ECO:0000313" key="1">
    <source>
        <dbReference type="EMBL" id="AAM70290.1"/>
    </source>
</evidence>
<evidence type="ECO:0000313" key="12">
    <source>
        <dbReference type="EMBL" id="QBH67226.1"/>
    </source>
</evidence>
<dbReference type="OrthoDB" id="10701at10239"/>
<dbReference type="EMBL" id="MK033566">
    <property type="protein sequence ID" value="QBH66057.1"/>
    <property type="molecule type" value="Genomic_DNA"/>
</dbReference>
<keyword evidence="14" id="KW-1185">Reference proteome</keyword>
<evidence type="ECO:0000313" key="14">
    <source>
        <dbReference type="Proteomes" id="UP000202706"/>
    </source>
</evidence>
<dbReference type="EMBL" id="AF499596">
    <property type="protein sequence ID" value="AAM70290.1"/>
    <property type="molecule type" value="Genomic_DNA"/>
</dbReference>
<evidence type="ECO:0000313" key="2">
    <source>
        <dbReference type="EMBL" id="ANY57481.1"/>
    </source>
</evidence>
<evidence type="ECO:0000313" key="3">
    <source>
        <dbReference type="EMBL" id="QBH65927.1"/>
    </source>
</evidence>
<dbReference type="EMBL" id="MK033571">
    <property type="protein sequence ID" value="QBH66707.1"/>
    <property type="molecule type" value="Genomic_DNA"/>
</dbReference>
<dbReference type="Proteomes" id="UP000202706">
    <property type="component" value="Segment"/>
</dbReference>
<dbReference type="RefSeq" id="NP_663257.1">
    <property type="nucleotide sequence ID" value="NC_004062.1"/>
</dbReference>
<name>Q8JRW7_9BBAC</name>
<gene>
    <name evidence="1" type="primary">PhopGV092</name>
    <name evidence="2" type="ORF">PhopGVgp092</name>
</gene>
<evidence type="ECO:0000313" key="8">
    <source>
        <dbReference type="EMBL" id="QBH66577.1"/>
    </source>
</evidence>
<reference evidence="1" key="2">
    <citation type="submission" date="2002-04" db="EMBL/GenBank/DDBJ databases">
        <title>The complete sequence of the potato tuber moth, Phthorimaea operculella, granulovirus.</title>
        <authorList>
            <person name="Croizier L."/>
            <person name="Taha A."/>
            <person name="Croizier G."/>
            <person name="Lopez Ferber M."/>
        </authorList>
    </citation>
    <scope>NUCLEOTIDE SEQUENCE</scope>
</reference>
<dbReference type="EMBL" id="MK033567">
    <property type="protein sequence ID" value="QBH66187.1"/>
    <property type="molecule type" value="Genomic_DNA"/>
</dbReference>
<proteinExistence type="predicted"/>
<dbReference type="EMBL" id="MK033565">
    <property type="protein sequence ID" value="QBH65927.1"/>
    <property type="molecule type" value="Genomic_DNA"/>
</dbReference>
<reference evidence="3" key="4">
    <citation type="journal article" date="2019" name="J. Gen. Virol.">
        <title>Elucidating the genetic diversity of Phthorimaea operculella granulovirus (PhopGV).</title>
        <authorList>
            <person name="Larem A."/>
            <person name="Ben-Tiba S."/>
            <person name="Wennmann J.T."/>
            <person name="Gueli Alletti G."/>
            <person name="Jehle J.A."/>
        </authorList>
    </citation>
    <scope>NUCLEOTIDE SEQUENCE</scope>
    <source>
        <strain evidence="3">PhopGV-CR3.1</strain>
        <strain evidence="4">PhopGV-CR5.1</strain>
        <strain evidence="5">PhopGV-GR1.1</strain>
        <strain evidence="6">PhopGV-GR1.2</strain>
        <strain evidence="7">PhopGV-GR2.1</strain>
        <strain evidence="8">PhopGV-IT1.1</strain>
        <strain evidence="9">PhopGV-LS1.1</strain>
        <strain evidence="10">PhopGV-LS1.2</strain>
        <strain evidence="11">PhopGV-LS3.1</strain>
        <strain evidence="12">PhopGV-R</strain>
        <strain evidence="13">PhopGV-Ym.1</strain>
    </source>
</reference>
<dbReference type="GeneID" id="949310"/>
<evidence type="ECO:0000313" key="5">
    <source>
        <dbReference type="EMBL" id="QBH66187.1"/>
    </source>
</evidence>
<dbReference type="EMBL" id="MK033572">
    <property type="protein sequence ID" value="QBH66837.1"/>
    <property type="molecule type" value="Genomic_DNA"/>
</dbReference>
<evidence type="ECO:0000313" key="6">
    <source>
        <dbReference type="EMBL" id="QBH66317.1"/>
    </source>
</evidence>
<dbReference type="EMBL" id="MK033569">
    <property type="protein sequence ID" value="QBH66447.1"/>
    <property type="molecule type" value="Genomic_DNA"/>
</dbReference>
<evidence type="ECO:0000313" key="10">
    <source>
        <dbReference type="EMBL" id="QBH66837.1"/>
    </source>
</evidence>
<evidence type="ECO:0000313" key="13">
    <source>
        <dbReference type="EMBL" id="QBH67356.1"/>
    </source>
</evidence>
<evidence type="ECO:0000313" key="7">
    <source>
        <dbReference type="EMBL" id="QBH66447.1"/>
    </source>
</evidence>
<sequence>MWLFIVIKNPYYLRNCAIDTIMKRYPYFEDCKKLTVCHFGRDDYYFKIKHLCMCLHLNPVKVIRRLNVNFYDKFGVLRQRYPGYKKEMLNPYTLMLHIDGLYEFLNTFCGRSAKKLMLKFVRNCLLRDKKFCDEKFRVFEVNDDVEDEMQKTQEEIDSATLNIVYGVLPCKVEFVKAADNEIYFMATDIASLIKCNQFNCVRRYVEDEDVVEWNELKDYLLDKYVIPNFENRYTANTIFLRPQGVNDMILAMMGTNTIFQNLCDEMDRYDENTPSPKYVPRMRGKKSTYKIPQADNSIITRIYKKLDVIMMPDKTVWLKLGQVIEHYRLSVKDVRVYDSYLMRWGELKNILQNSNICWKDIAIMIKAEGVHKMLTDVNANDRAEEFYHKSVFQIREEWKKKYE</sequence>
<reference evidence="2" key="3">
    <citation type="journal article" date="2016" name="Arch. Virol.">
        <title>The comparative analysis of complete genome sequences from two South African betabaculoviruses: Phthorimaea operculella granulovirus and Plutella xylostella granulovirus.</title>
        <authorList>
            <person name="Jukes M.D."/>
            <person name="Motsoeneng B.M."/>
            <person name="Knox C.M."/>
            <person name="Hill M.P."/>
            <person name="Moore S.D."/>
        </authorList>
    </citation>
    <scope>NUCLEOTIDE SEQUENCE</scope>
    <source>
        <strain evidence="2">SA</strain>
    </source>
</reference>
<dbReference type="EMBL" id="MK033575">
    <property type="protein sequence ID" value="QBH67226.1"/>
    <property type="molecule type" value="Genomic_DNA"/>
</dbReference>
<dbReference type="EMBL" id="KU666536">
    <property type="protein sequence ID" value="ANY57481.1"/>
    <property type="molecule type" value="Genomic_DNA"/>
</dbReference>
<dbReference type="EMBL" id="MK033570">
    <property type="protein sequence ID" value="QBH66577.1"/>
    <property type="molecule type" value="Genomic_DNA"/>
</dbReference>
<dbReference type="EMBL" id="MK033568">
    <property type="protein sequence ID" value="QBH66317.1"/>
    <property type="molecule type" value="Genomic_DNA"/>
</dbReference>